<evidence type="ECO:0000256" key="1">
    <source>
        <dbReference type="ARBA" id="ARBA00001966"/>
    </source>
</evidence>
<evidence type="ECO:0000256" key="2">
    <source>
        <dbReference type="ARBA" id="ARBA00022741"/>
    </source>
</evidence>
<sequence>MLKTFTSDVVETMRQAISEAGGREVFFRGVTDAELRIEKVRVLARGNADAVPAVIQDCDYGEVVIHNHPSGNLEPSLADLEIASRLGALGVGFLVVDNPVEHVYKVVEPFAPRQLKHLAPESIAALLGPGGVVAATLSGYEERPEQLRMAFAVAEAFNRDQLAVIEAGTGTGKSLAYLVPAILWALDNEERVVVSTNTINLQEQLIRKDLPFLQRATGLKFRAVLVKGRNNYLCRRRAETARLEPGLFDSESNAEFAAILEWAAATHEGSREELSFQPRAEVWEEVRCEADQCARVRCHQYGNCFFHRARRQAAGADLLVVNHALLLSDLALRQQTDNYSAAAVLPPFDRIVIDEAHHLEDVATHYFACQVTRFGFARVLGKLRHFRKPDKGLLPRFMHQLARELPDTEDAVYRRFYEMVETLSGDCHALYERALQVLEGVGLDLVATFGGGIGHEELRQRVVPELRTGEFWPSAVDRLRELAAATGDLARKLDGLLKDSETLPEAVADKLISPLTDLGGVADRLHAMAADLRFFIACDDHTCAWFEVAEGRIGRGRGLITRLCAAPLEVAGQLKTGLYDRFRSVVLTSATLAVGHTFDYLENRIGLDRVAAGRVRELLLHSPFDFARQALVVVPDDVPEPGRTGYPGMVRDLTERAVVAADGRSFVLFTAYGLLRQVHGELAPVLQARGIHCLRQGEENRHRLLKTFAGDPSSVLFGTDSFWEGVDVPGRALEQVIITRLPFKVPTEPVQEARAEAIAAAGGDPFMGYTVPQAVIKFKQGFGRLIRHRADRGVVLILDSRVVNKGYGRMFLRSLPEVPVARGCTEDVMRVLADFLTPPAAEGSPLTPVPA</sequence>
<dbReference type="EMBL" id="CP015518">
    <property type="protein sequence ID" value="APG24711.1"/>
    <property type="molecule type" value="Genomic_DNA"/>
</dbReference>
<evidence type="ECO:0000256" key="7">
    <source>
        <dbReference type="ARBA" id="ARBA00048954"/>
    </source>
</evidence>
<dbReference type="PANTHER" id="PTHR11472">
    <property type="entry name" value="DNA REPAIR DEAD HELICASE RAD3/XP-D SUBFAMILY MEMBER"/>
    <property type="match status" value="1"/>
</dbReference>
<evidence type="ECO:0000256" key="6">
    <source>
        <dbReference type="ARBA" id="ARBA00044969"/>
    </source>
</evidence>
<dbReference type="GO" id="GO:0003676">
    <property type="term" value="F:nucleic acid binding"/>
    <property type="evidence" value="ECO:0007669"/>
    <property type="project" value="InterPro"/>
</dbReference>
<dbReference type="Gene3D" id="3.40.50.300">
    <property type="entry name" value="P-loop containing nucleotide triphosphate hydrolases"/>
    <property type="match status" value="2"/>
</dbReference>
<evidence type="ECO:0000256" key="3">
    <source>
        <dbReference type="ARBA" id="ARBA00022801"/>
    </source>
</evidence>
<evidence type="ECO:0000313" key="9">
    <source>
        <dbReference type="EMBL" id="APG24711.1"/>
    </source>
</evidence>
<dbReference type="GO" id="GO:0006281">
    <property type="term" value="P:DNA repair"/>
    <property type="evidence" value="ECO:0007669"/>
    <property type="project" value="TreeGrafter"/>
</dbReference>
<dbReference type="PROSITE" id="PS01302">
    <property type="entry name" value="UPF0758"/>
    <property type="match status" value="1"/>
</dbReference>
<comment type="cofactor">
    <cofactor evidence="1">
        <name>[4Fe-4S] cluster</name>
        <dbReference type="ChEBI" id="CHEBI:49883"/>
    </cofactor>
</comment>
<accession>A0A1L3GFI6</accession>
<dbReference type="InterPro" id="IPR014013">
    <property type="entry name" value="Helic_SF1/SF2_ATP-bd_DinG/Rad3"/>
</dbReference>
<dbReference type="InterPro" id="IPR020891">
    <property type="entry name" value="UPF0758_CS"/>
</dbReference>
<dbReference type="InterPro" id="IPR006555">
    <property type="entry name" value="ATP-dep_Helicase_C"/>
</dbReference>
<dbReference type="EC" id="5.6.2.3" evidence="6"/>
<comment type="similarity">
    <text evidence="5">Belongs to the helicase family. DinG subfamily.</text>
</comment>
<evidence type="ECO:0000259" key="8">
    <source>
        <dbReference type="PROSITE" id="PS51193"/>
    </source>
</evidence>
<keyword evidence="9" id="KW-0347">Helicase</keyword>
<keyword evidence="3" id="KW-0378">Hydrolase</keyword>
<keyword evidence="2" id="KW-0547">Nucleotide-binding</keyword>
<dbReference type="SUPFAM" id="SSF52540">
    <property type="entry name" value="P-loop containing nucleoside triphosphate hydrolases"/>
    <property type="match status" value="2"/>
</dbReference>
<dbReference type="SMART" id="SM00491">
    <property type="entry name" value="HELICc2"/>
    <property type="match status" value="1"/>
</dbReference>
<comment type="catalytic activity">
    <reaction evidence="7">
        <text>ATP + H2O = ADP + phosphate + H(+)</text>
        <dbReference type="Rhea" id="RHEA:13065"/>
        <dbReference type="ChEBI" id="CHEBI:15377"/>
        <dbReference type="ChEBI" id="CHEBI:15378"/>
        <dbReference type="ChEBI" id="CHEBI:30616"/>
        <dbReference type="ChEBI" id="CHEBI:43474"/>
        <dbReference type="ChEBI" id="CHEBI:456216"/>
        <dbReference type="EC" id="5.6.2.3"/>
    </reaction>
</comment>
<dbReference type="AlphaFoldDB" id="A0A1L3GFI6"/>
<protein>
    <recommendedName>
        <fullName evidence="6">DNA 5'-3' helicase</fullName>
        <ecNumber evidence="6">5.6.2.3</ecNumber>
    </recommendedName>
</protein>
<dbReference type="GO" id="GO:0043139">
    <property type="term" value="F:5'-3' DNA helicase activity"/>
    <property type="evidence" value="ECO:0007669"/>
    <property type="project" value="UniProtKB-EC"/>
</dbReference>
<dbReference type="RefSeq" id="WP_072286553.1">
    <property type="nucleotide sequence ID" value="NZ_CP015518.1"/>
</dbReference>
<dbReference type="PANTHER" id="PTHR11472:SF34">
    <property type="entry name" value="REGULATOR OF TELOMERE ELONGATION HELICASE 1"/>
    <property type="match status" value="1"/>
</dbReference>
<keyword evidence="4" id="KW-0067">ATP-binding</keyword>
<proteinExistence type="inferred from homology"/>
<dbReference type="GO" id="GO:0016818">
    <property type="term" value="F:hydrolase activity, acting on acid anhydrides, in phosphorus-containing anhydrides"/>
    <property type="evidence" value="ECO:0007669"/>
    <property type="project" value="InterPro"/>
</dbReference>
<dbReference type="SMART" id="SM00487">
    <property type="entry name" value="DEXDc"/>
    <property type="match status" value="1"/>
</dbReference>
<dbReference type="Pfam" id="PF00270">
    <property type="entry name" value="DEAD"/>
    <property type="match status" value="1"/>
</dbReference>
<organism evidence="9 10">
    <name type="scientific">Syntrophotalea acetylenica</name>
    <name type="common">Pelobacter acetylenicus</name>
    <dbReference type="NCBI Taxonomy" id="29542"/>
    <lineage>
        <taxon>Bacteria</taxon>
        <taxon>Pseudomonadati</taxon>
        <taxon>Thermodesulfobacteriota</taxon>
        <taxon>Desulfuromonadia</taxon>
        <taxon>Desulfuromonadales</taxon>
        <taxon>Syntrophotaleaceae</taxon>
        <taxon>Syntrophotalea</taxon>
    </lineage>
</organism>
<dbReference type="GO" id="GO:0005524">
    <property type="term" value="F:ATP binding"/>
    <property type="evidence" value="ECO:0007669"/>
    <property type="project" value="UniProtKB-KW"/>
</dbReference>
<dbReference type="Gene3D" id="3.40.140.10">
    <property type="entry name" value="Cytidine Deaminase, domain 2"/>
    <property type="match status" value="1"/>
</dbReference>
<dbReference type="InterPro" id="IPR027417">
    <property type="entry name" value="P-loop_NTPase"/>
</dbReference>
<feature type="domain" description="Helicase ATP-binding" evidence="8">
    <location>
        <begin position="132"/>
        <end position="404"/>
    </location>
</feature>
<dbReference type="Proteomes" id="UP000182264">
    <property type="component" value="Chromosome"/>
</dbReference>
<dbReference type="InterPro" id="IPR025657">
    <property type="entry name" value="RadC_JAB"/>
</dbReference>
<evidence type="ECO:0000313" key="10">
    <source>
        <dbReference type="Proteomes" id="UP000182264"/>
    </source>
</evidence>
<name>A0A1L3GFI6_SYNAC</name>
<dbReference type="PROSITE" id="PS51193">
    <property type="entry name" value="HELICASE_ATP_BIND_2"/>
    <property type="match status" value="1"/>
</dbReference>
<dbReference type="InterPro" id="IPR011545">
    <property type="entry name" value="DEAD/DEAH_box_helicase_dom"/>
</dbReference>
<evidence type="ECO:0000256" key="4">
    <source>
        <dbReference type="ARBA" id="ARBA00022840"/>
    </source>
</evidence>
<keyword evidence="10" id="KW-1185">Reference proteome</keyword>
<dbReference type="InterPro" id="IPR014001">
    <property type="entry name" value="Helicase_ATP-bd"/>
</dbReference>
<dbReference type="Pfam" id="PF13307">
    <property type="entry name" value="Helicase_C_2"/>
    <property type="match status" value="1"/>
</dbReference>
<dbReference type="InterPro" id="IPR045028">
    <property type="entry name" value="DinG/Rad3-like"/>
</dbReference>
<evidence type="ECO:0000256" key="5">
    <source>
        <dbReference type="ARBA" id="ARBA00038058"/>
    </source>
</evidence>
<dbReference type="Pfam" id="PF04002">
    <property type="entry name" value="RadC"/>
    <property type="match status" value="1"/>
</dbReference>
<gene>
    <name evidence="9" type="ORF">A7E75_06480</name>
</gene>
<reference evidence="9 10" key="1">
    <citation type="journal article" date="2017" name="Genome Announc.">
        <title>Complete Genome Sequences of Two Acetylene-Fermenting Pelobacter acetylenicus Strains.</title>
        <authorList>
            <person name="Sutton J.M."/>
            <person name="Baesman S.M."/>
            <person name="Fierst J.L."/>
            <person name="Poret-Peterson A.T."/>
            <person name="Oremland R.S."/>
            <person name="Dunlap D.S."/>
            <person name="Akob D.M."/>
        </authorList>
    </citation>
    <scope>NUCLEOTIDE SEQUENCE [LARGE SCALE GENOMIC DNA]</scope>
    <source>
        <strain evidence="9 10">DSM 3247</strain>
    </source>
</reference>